<evidence type="ECO:0008006" key="3">
    <source>
        <dbReference type="Google" id="ProtNLM"/>
    </source>
</evidence>
<name>A0ABU2NTR6_9ACTN</name>
<dbReference type="InterPro" id="IPR027417">
    <property type="entry name" value="P-loop_NTPase"/>
</dbReference>
<reference evidence="2" key="1">
    <citation type="submission" date="2023-07" db="EMBL/GenBank/DDBJ databases">
        <title>30 novel species of actinomycetes from the DSMZ collection.</title>
        <authorList>
            <person name="Nouioui I."/>
        </authorList>
    </citation>
    <scope>NUCLEOTIDE SEQUENCE [LARGE SCALE GENOMIC DNA]</scope>
    <source>
        <strain evidence="2">DSM 42041</strain>
    </source>
</reference>
<dbReference type="Gene3D" id="3.40.50.300">
    <property type="entry name" value="P-loop containing nucleotide triphosphate hydrolases"/>
    <property type="match status" value="1"/>
</dbReference>
<dbReference type="Proteomes" id="UP001183414">
    <property type="component" value="Unassembled WGS sequence"/>
</dbReference>
<dbReference type="SUPFAM" id="SSF52540">
    <property type="entry name" value="P-loop containing nucleoside triphosphate hydrolases"/>
    <property type="match status" value="1"/>
</dbReference>
<organism evidence="1 2">
    <name type="scientific">Streptomyces hazeniae</name>
    <dbReference type="NCBI Taxonomy" id="3075538"/>
    <lineage>
        <taxon>Bacteria</taxon>
        <taxon>Bacillati</taxon>
        <taxon>Actinomycetota</taxon>
        <taxon>Actinomycetes</taxon>
        <taxon>Kitasatosporales</taxon>
        <taxon>Streptomycetaceae</taxon>
        <taxon>Streptomyces</taxon>
    </lineage>
</organism>
<accession>A0ABU2NTR6</accession>
<evidence type="ECO:0000313" key="2">
    <source>
        <dbReference type="Proteomes" id="UP001183414"/>
    </source>
</evidence>
<protein>
    <recommendedName>
        <fullName evidence="3">Sulfotransferase domain-containing protein</fullName>
    </recommendedName>
</protein>
<dbReference type="EMBL" id="JAVREQ010000011">
    <property type="protein sequence ID" value="MDT0379882.1"/>
    <property type="molecule type" value="Genomic_DNA"/>
</dbReference>
<proteinExistence type="predicted"/>
<evidence type="ECO:0000313" key="1">
    <source>
        <dbReference type="EMBL" id="MDT0379882.1"/>
    </source>
</evidence>
<keyword evidence="2" id="KW-1185">Reference proteome</keyword>
<gene>
    <name evidence="1" type="ORF">RM572_14040</name>
</gene>
<sequence>MRQAPRTMVISLQKAGTHLMQGLMVQLGYKMAGVPRPSPDNVPEFGDEELLQIASVTRSADDWAALRKLSGDELRRATRHDWTALGWSWQRRLGQRVVNRYGQRSYDHADEVITNPHISYSRFADTPPGLCWIFHELDIDKVDGAFLDEWVRTAAPPLFLNFRDPRDTVISMINFLEGRTPAGYGNFYEFDVFHRTLRSMKTWEEKIDYALRDPSFLGRDQFERSMWLLRHPDVCTVRFEDLVGPKGGGSRERQVGALSRILTHLSSDIDAEEIVDRIYNESSWSFFKGRSGAWQEHFTDRNAERFREQFGDLVEQYGYTW</sequence>
<dbReference type="RefSeq" id="WP_311673661.1">
    <property type="nucleotide sequence ID" value="NZ_JAVREQ010000011.1"/>
</dbReference>
<comment type="caution">
    <text evidence="1">The sequence shown here is derived from an EMBL/GenBank/DDBJ whole genome shotgun (WGS) entry which is preliminary data.</text>
</comment>